<dbReference type="InterPro" id="IPR013507">
    <property type="entry name" value="DNA_mismatch_S5_2-like"/>
</dbReference>
<dbReference type="OrthoDB" id="10263226at2759"/>
<feature type="compositionally biased region" description="Polar residues" evidence="4">
    <location>
        <begin position="467"/>
        <end position="476"/>
    </location>
</feature>
<dbReference type="SMART" id="SM01340">
    <property type="entry name" value="DNA_mis_repair"/>
    <property type="match status" value="1"/>
</dbReference>
<evidence type="ECO:0000256" key="3">
    <source>
        <dbReference type="ARBA" id="ARBA00070941"/>
    </source>
</evidence>
<dbReference type="GO" id="GO:0003697">
    <property type="term" value="F:single-stranded DNA binding"/>
    <property type="evidence" value="ECO:0007669"/>
    <property type="project" value="EnsemblFungi"/>
</dbReference>
<evidence type="ECO:0000256" key="2">
    <source>
        <dbReference type="ARBA" id="ARBA00022763"/>
    </source>
</evidence>
<dbReference type="GO" id="GO:0140664">
    <property type="term" value="F:ATP-dependent DNA damage sensor activity"/>
    <property type="evidence" value="ECO:0007669"/>
    <property type="project" value="InterPro"/>
</dbReference>
<dbReference type="CDD" id="cd16926">
    <property type="entry name" value="HATPase_MutL-MLH-PMS-like"/>
    <property type="match status" value="1"/>
</dbReference>
<comment type="similarity">
    <text evidence="1">Belongs to the DNA mismatch repair MutL/HexB family.</text>
</comment>
<reference evidence="7 8" key="1">
    <citation type="journal article" date="2016" name="Proc. Natl. Acad. Sci. U.S.A.">
        <title>Comparative genomics of biotechnologically important yeasts.</title>
        <authorList>
            <person name="Riley R."/>
            <person name="Haridas S."/>
            <person name="Wolfe K.H."/>
            <person name="Lopes M.R."/>
            <person name="Hittinger C.T."/>
            <person name="Goeker M."/>
            <person name="Salamov A.A."/>
            <person name="Wisecaver J.H."/>
            <person name="Long T.M."/>
            <person name="Calvey C.H."/>
            <person name="Aerts A.L."/>
            <person name="Barry K.W."/>
            <person name="Choi C."/>
            <person name="Clum A."/>
            <person name="Coughlan A.Y."/>
            <person name="Deshpande S."/>
            <person name="Douglass A.P."/>
            <person name="Hanson S.J."/>
            <person name="Klenk H.-P."/>
            <person name="LaButti K.M."/>
            <person name="Lapidus A."/>
            <person name="Lindquist E.A."/>
            <person name="Lipzen A.M."/>
            <person name="Meier-Kolthoff J.P."/>
            <person name="Ohm R.A."/>
            <person name="Otillar R.P."/>
            <person name="Pangilinan J.L."/>
            <person name="Peng Y."/>
            <person name="Rokas A."/>
            <person name="Rosa C.A."/>
            <person name="Scheuner C."/>
            <person name="Sibirny A.A."/>
            <person name="Slot J.C."/>
            <person name="Stielow J.B."/>
            <person name="Sun H."/>
            <person name="Kurtzman C.P."/>
            <person name="Blackwell M."/>
            <person name="Grigoriev I.V."/>
            <person name="Jeffries T.W."/>
        </authorList>
    </citation>
    <scope>NUCLEOTIDE SEQUENCE [LARGE SCALE GENOMIC DNA]</scope>
    <source>
        <strain evidence="8">ATCC 58044 / CBS 1984 / NCYC 433 / NRRL Y-366-8</strain>
    </source>
</reference>
<protein>
    <recommendedName>
        <fullName evidence="3">DNA mismatch repair protein PMS1</fullName>
    </recommendedName>
</protein>
<dbReference type="InterPro" id="IPR037198">
    <property type="entry name" value="MutL_C_sf"/>
</dbReference>
<dbReference type="FunFam" id="3.30.1370.100:FF:000001">
    <property type="entry name" value="Mismatch repair endonuclease pms1, putative"/>
    <property type="match status" value="1"/>
</dbReference>
<dbReference type="SUPFAM" id="SSF118116">
    <property type="entry name" value="DNA mismatch repair protein MutL"/>
    <property type="match status" value="1"/>
</dbReference>
<dbReference type="InterPro" id="IPR014721">
    <property type="entry name" value="Ribsml_uS5_D2-typ_fold_subgr"/>
</dbReference>
<evidence type="ECO:0000256" key="4">
    <source>
        <dbReference type="SAM" id="MobiDB-lite"/>
    </source>
</evidence>
<dbReference type="Gene3D" id="3.30.565.10">
    <property type="entry name" value="Histidine kinase-like ATPase, C-terminal domain"/>
    <property type="match status" value="1"/>
</dbReference>
<dbReference type="InterPro" id="IPR014790">
    <property type="entry name" value="MutL_C"/>
</dbReference>
<proteinExistence type="inferred from homology"/>
<feature type="region of interest" description="Disordered" evidence="4">
    <location>
        <begin position="417"/>
        <end position="476"/>
    </location>
</feature>
<dbReference type="Gene3D" id="3.30.1540.20">
    <property type="entry name" value="MutL, C-terminal domain, dimerisation subdomain"/>
    <property type="match status" value="1"/>
</dbReference>
<dbReference type="EMBL" id="KV454208">
    <property type="protein sequence ID" value="ODQ62674.1"/>
    <property type="molecule type" value="Genomic_DNA"/>
</dbReference>
<evidence type="ECO:0000259" key="5">
    <source>
        <dbReference type="SMART" id="SM00853"/>
    </source>
</evidence>
<dbReference type="InterPro" id="IPR042120">
    <property type="entry name" value="MutL_C_dimsub"/>
</dbReference>
<evidence type="ECO:0000313" key="7">
    <source>
        <dbReference type="EMBL" id="ODQ62674.1"/>
    </source>
</evidence>
<evidence type="ECO:0000259" key="6">
    <source>
        <dbReference type="SMART" id="SM01340"/>
    </source>
</evidence>
<dbReference type="PANTHER" id="PTHR10073">
    <property type="entry name" value="DNA MISMATCH REPAIR PROTEIN MLH, PMS, MUTL"/>
    <property type="match status" value="1"/>
</dbReference>
<dbReference type="InterPro" id="IPR020568">
    <property type="entry name" value="Ribosomal_Su5_D2-typ_SF"/>
</dbReference>
<gene>
    <name evidence="7" type="ORF">WICANDRAFT_82651</name>
</gene>
<dbReference type="Pfam" id="PF08676">
    <property type="entry name" value="MutL_C"/>
    <property type="match status" value="1"/>
</dbReference>
<dbReference type="InterPro" id="IPR002099">
    <property type="entry name" value="MutL/Mlh/PMS"/>
</dbReference>
<dbReference type="SUPFAM" id="SSF55874">
    <property type="entry name" value="ATPase domain of HSP90 chaperone/DNA topoisomerase II/histidine kinase"/>
    <property type="match status" value="1"/>
</dbReference>
<dbReference type="GO" id="GO:0016887">
    <property type="term" value="F:ATP hydrolysis activity"/>
    <property type="evidence" value="ECO:0007669"/>
    <property type="project" value="EnsemblFungi"/>
</dbReference>
<feature type="compositionally biased region" description="Acidic residues" evidence="4">
    <location>
        <begin position="594"/>
        <end position="606"/>
    </location>
</feature>
<dbReference type="FunFam" id="3.30.565.10:FF:000014">
    <property type="entry name" value="Mismatch repair endonuclease pms1, putative"/>
    <property type="match status" value="1"/>
</dbReference>
<dbReference type="GeneID" id="30202663"/>
<dbReference type="AlphaFoldDB" id="A0A1E3PBS7"/>
<dbReference type="Gene3D" id="3.30.230.10">
    <property type="match status" value="1"/>
</dbReference>
<evidence type="ECO:0000313" key="8">
    <source>
        <dbReference type="Proteomes" id="UP000094112"/>
    </source>
</evidence>
<dbReference type="Proteomes" id="UP000094112">
    <property type="component" value="Unassembled WGS sequence"/>
</dbReference>
<sequence length="904" mass="102432">MSRISSIGKEDVHRITSGQVIVDLCTAVKELVENSIDAHSKKIEVTFKNYGIDSIEVSDDGDGIDEQDFDKIALKHYTSKLSTFEDVAKVKTLGFRGEAMSSLCAISNVKITTTKKAPKATTLEFKHSGELGNKTICSRPKGTSIIITDLFNNLPVRRKDFIKNSKKEFSKCLTLLQSYALISTNVKILVYSMTPKGKKNIVLSSQGNDSMKNNIINVFGSNGLYGLIPIELELDLNTHKSRLKVLDHSTDYTIKISGYISKCSFGFGRSATDRQVFFINYRPVSLQPFAKAINEVYKTFNHIQYPVILLNLELDPQFIDVNVTPDKRTVLIHNENRVIEELKEKLAEFYDSQDLSMAKNAQTQRSLGDLRSSSYREDDEEEVPVQSSLNTSSFAYTPNIKSEIDPPSDEIQGMKRILTSDGNETKRRKREEIGEEPAETSKELIEDDENDGEKSAAEEVEEENQETQPKSINTRESILSTFRNRPVIRSKPADLPILKNLSSFRNDQNIKKSQSKQTTLEPVLMKIGDQEMVQEAYIRKNGKLAFKECHCGSQEHTKEFHNYDDPDEIEIDGEDAVEDAEEDADGGSAKEDQLEGEENLEDEANDDGQIGSDDGSVYQEEDDLEPVAEEPPEAISIKKEFNNKFLISTRNYEQYLTFTTCSDIICESIDQPQDSLKSVSIDNIDDQEESENKLTLTVSKKDFMDMKIIGQFNLGFILVIRQNESSQDLFIVDQHASDEKYNFETLQKVTVFDSQPLVAPKFIELNALDELVVIDHKEVFIKNGFKFTIDEEGEPGARIKLVSLPISKKTVFDESDFNELIHLVKENQGNTNSVRCSKIRSMFAMRACRKSIMVGRSLTTKTMTKVVRNLGELDKPWNCPHGRPTMRHLMELEQWKPFDADYRI</sequence>
<dbReference type="GO" id="GO:0032139">
    <property type="term" value="F:dinucleotide insertion or deletion binding"/>
    <property type="evidence" value="ECO:0007669"/>
    <property type="project" value="EnsemblFungi"/>
</dbReference>
<name>A0A1E3PBS7_WICAA</name>
<dbReference type="NCBIfam" id="TIGR00585">
    <property type="entry name" value="mutl"/>
    <property type="match status" value="1"/>
</dbReference>
<feature type="domain" description="DNA mismatch repair protein S5" evidence="6">
    <location>
        <begin position="215"/>
        <end position="351"/>
    </location>
</feature>
<feature type="region of interest" description="Disordered" evidence="4">
    <location>
        <begin position="577"/>
        <end position="633"/>
    </location>
</feature>
<dbReference type="CDD" id="cd03484">
    <property type="entry name" value="MutL_Trans_hPMS_2_like"/>
    <property type="match status" value="1"/>
</dbReference>
<feature type="domain" description="MutL C-terminal dimerisation" evidence="5">
    <location>
        <begin position="708"/>
        <end position="858"/>
    </location>
</feature>
<dbReference type="InterPro" id="IPR038973">
    <property type="entry name" value="MutL/Mlh/Pms-like"/>
</dbReference>
<dbReference type="InterPro" id="IPR036890">
    <property type="entry name" value="HATPase_C_sf"/>
</dbReference>
<keyword evidence="2" id="KW-0227">DNA damage</keyword>
<feature type="compositionally biased region" description="Acidic residues" evidence="4">
    <location>
        <begin position="619"/>
        <end position="632"/>
    </location>
</feature>
<organism evidence="7 8">
    <name type="scientific">Wickerhamomyces anomalus (strain ATCC 58044 / CBS 1984 / NCYC 433 / NRRL Y-366-8)</name>
    <name type="common">Yeast</name>
    <name type="synonym">Hansenula anomala</name>
    <dbReference type="NCBI Taxonomy" id="683960"/>
    <lineage>
        <taxon>Eukaryota</taxon>
        <taxon>Fungi</taxon>
        <taxon>Dikarya</taxon>
        <taxon>Ascomycota</taxon>
        <taxon>Saccharomycotina</taxon>
        <taxon>Saccharomycetes</taxon>
        <taxon>Phaffomycetales</taxon>
        <taxon>Wickerhamomycetaceae</taxon>
        <taxon>Wickerhamomyces</taxon>
    </lineage>
</organism>
<dbReference type="SUPFAM" id="SSF54211">
    <property type="entry name" value="Ribosomal protein S5 domain 2-like"/>
    <property type="match status" value="1"/>
</dbReference>
<dbReference type="GO" id="GO:0032389">
    <property type="term" value="C:MutLalpha complex"/>
    <property type="evidence" value="ECO:0007669"/>
    <property type="project" value="EnsemblFungi"/>
</dbReference>
<dbReference type="GO" id="GO:0000404">
    <property type="term" value="F:heteroduplex DNA loop binding"/>
    <property type="evidence" value="ECO:0007669"/>
    <property type="project" value="EnsemblFungi"/>
</dbReference>
<evidence type="ECO:0000256" key="1">
    <source>
        <dbReference type="ARBA" id="ARBA00006082"/>
    </source>
</evidence>
<feature type="region of interest" description="Disordered" evidence="4">
    <location>
        <begin position="360"/>
        <end position="391"/>
    </location>
</feature>
<dbReference type="Pfam" id="PF13589">
    <property type="entry name" value="HATPase_c_3"/>
    <property type="match status" value="1"/>
</dbReference>
<dbReference type="GO" id="GO:0005524">
    <property type="term" value="F:ATP binding"/>
    <property type="evidence" value="ECO:0007669"/>
    <property type="project" value="EnsemblFungi"/>
</dbReference>
<dbReference type="Pfam" id="PF01119">
    <property type="entry name" value="DNA_mis_repair"/>
    <property type="match status" value="1"/>
</dbReference>
<dbReference type="STRING" id="683960.A0A1E3PBS7"/>
<dbReference type="SMART" id="SM00853">
    <property type="entry name" value="MutL_C"/>
    <property type="match status" value="1"/>
</dbReference>
<keyword evidence="8" id="KW-1185">Reference proteome</keyword>
<dbReference type="InterPro" id="IPR042121">
    <property type="entry name" value="MutL_C_regsub"/>
</dbReference>
<dbReference type="RefSeq" id="XP_019041881.1">
    <property type="nucleotide sequence ID" value="XM_019185417.1"/>
</dbReference>
<dbReference type="Gene3D" id="3.30.1370.100">
    <property type="entry name" value="MutL, C-terminal domain, regulatory subdomain"/>
    <property type="match status" value="1"/>
</dbReference>
<accession>A0A1E3PBS7</accession>
<dbReference type="PANTHER" id="PTHR10073:SF52">
    <property type="entry name" value="MISMATCH REPAIR ENDONUCLEASE PMS2"/>
    <property type="match status" value="1"/>
</dbReference>
<dbReference type="GO" id="GO:0000710">
    <property type="term" value="P:meiotic mismatch repair"/>
    <property type="evidence" value="ECO:0007669"/>
    <property type="project" value="EnsemblFungi"/>
</dbReference>